<gene>
    <name evidence="7" type="ORF">ElyMa_006572100</name>
</gene>
<sequence length="246" mass="28215">MELCIESLDGFLKKRHRRLSGTEARQIMLHTAKGLAHLKASNIIHRDIKTENVMLGTDHNWKLCDFGLSLQGQQVAEISGTIYILAPELFNTEEPKFSFQSDVFAYGVLLMHIAMNPSESRMLELSYGKVSKETVKGVQKQMARTQFPSYEDFEKKWKKLKPEKTSMSELIKNSHIEIDDISNLKELIMNVHLPWKEETMLCALAFVREVPANRLDITQFIGLQETRIEEPLASETHDKHSKCPIS</sequence>
<evidence type="ECO:0000256" key="2">
    <source>
        <dbReference type="ARBA" id="ARBA00022679"/>
    </source>
</evidence>
<dbReference type="PROSITE" id="PS00108">
    <property type="entry name" value="PROTEIN_KINASE_ST"/>
    <property type="match status" value="1"/>
</dbReference>
<proteinExistence type="predicted"/>
<evidence type="ECO:0000256" key="3">
    <source>
        <dbReference type="ARBA" id="ARBA00022741"/>
    </source>
</evidence>
<name>A0AAV4IF30_9GAST</name>
<dbReference type="GO" id="GO:0005524">
    <property type="term" value="F:ATP binding"/>
    <property type="evidence" value="ECO:0007669"/>
    <property type="project" value="UniProtKB-KW"/>
</dbReference>
<evidence type="ECO:0000256" key="5">
    <source>
        <dbReference type="ARBA" id="ARBA00022840"/>
    </source>
</evidence>
<comment type="caution">
    <text evidence="7">The sequence shown here is derived from an EMBL/GenBank/DDBJ whole genome shotgun (WGS) entry which is preliminary data.</text>
</comment>
<dbReference type="InterPro" id="IPR008271">
    <property type="entry name" value="Ser/Thr_kinase_AS"/>
</dbReference>
<keyword evidence="4 7" id="KW-0418">Kinase</keyword>
<dbReference type="PANTHER" id="PTHR24345">
    <property type="entry name" value="SERINE/THREONINE-PROTEIN KINASE PLK"/>
    <property type="match status" value="1"/>
</dbReference>
<keyword evidence="3" id="KW-0547">Nucleotide-binding</keyword>
<evidence type="ECO:0000256" key="1">
    <source>
        <dbReference type="ARBA" id="ARBA00022527"/>
    </source>
</evidence>
<dbReference type="AlphaFoldDB" id="A0AAV4IF30"/>
<dbReference type="Pfam" id="PF00069">
    <property type="entry name" value="Pkinase"/>
    <property type="match status" value="1"/>
</dbReference>
<dbReference type="PROSITE" id="PS50011">
    <property type="entry name" value="PROTEIN_KINASE_DOM"/>
    <property type="match status" value="1"/>
</dbReference>
<reference evidence="7 8" key="1">
    <citation type="journal article" date="2021" name="Elife">
        <title>Chloroplast acquisition without the gene transfer in kleptoplastic sea slugs, Plakobranchus ocellatus.</title>
        <authorList>
            <person name="Maeda T."/>
            <person name="Takahashi S."/>
            <person name="Yoshida T."/>
            <person name="Shimamura S."/>
            <person name="Takaki Y."/>
            <person name="Nagai Y."/>
            <person name="Toyoda A."/>
            <person name="Suzuki Y."/>
            <person name="Arimoto A."/>
            <person name="Ishii H."/>
            <person name="Satoh N."/>
            <person name="Nishiyama T."/>
            <person name="Hasebe M."/>
            <person name="Maruyama T."/>
            <person name="Minagawa J."/>
            <person name="Obokata J."/>
            <person name="Shigenobu S."/>
        </authorList>
    </citation>
    <scope>NUCLEOTIDE SEQUENCE [LARGE SCALE GENOMIC DNA]</scope>
</reference>
<dbReference type="SMART" id="SM00220">
    <property type="entry name" value="S_TKc"/>
    <property type="match status" value="1"/>
</dbReference>
<dbReference type="SUPFAM" id="SSF56112">
    <property type="entry name" value="Protein kinase-like (PK-like)"/>
    <property type="match status" value="1"/>
</dbReference>
<dbReference type="EMBL" id="BMAT01013213">
    <property type="protein sequence ID" value="GFS07567.1"/>
    <property type="molecule type" value="Genomic_DNA"/>
</dbReference>
<keyword evidence="1" id="KW-0723">Serine/threonine-protein kinase</keyword>
<evidence type="ECO:0000256" key="4">
    <source>
        <dbReference type="ARBA" id="ARBA00022777"/>
    </source>
</evidence>
<dbReference type="PANTHER" id="PTHR24345:SF0">
    <property type="entry name" value="CELL CYCLE SERINE_THREONINE-PROTEIN KINASE CDC5_MSD2"/>
    <property type="match status" value="1"/>
</dbReference>
<keyword evidence="2" id="KW-0808">Transferase</keyword>
<dbReference type="Gene3D" id="1.10.510.10">
    <property type="entry name" value="Transferase(Phosphotransferase) domain 1"/>
    <property type="match status" value="1"/>
</dbReference>
<dbReference type="GO" id="GO:0005634">
    <property type="term" value="C:nucleus"/>
    <property type="evidence" value="ECO:0007669"/>
    <property type="project" value="TreeGrafter"/>
</dbReference>
<evidence type="ECO:0000313" key="8">
    <source>
        <dbReference type="Proteomes" id="UP000762676"/>
    </source>
</evidence>
<keyword evidence="8" id="KW-1185">Reference proteome</keyword>
<dbReference type="InterPro" id="IPR000719">
    <property type="entry name" value="Prot_kinase_dom"/>
</dbReference>
<organism evidence="7 8">
    <name type="scientific">Elysia marginata</name>
    <dbReference type="NCBI Taxonomy" id="1093978"/>
    <lineage>
        <taxon>Eukaryota</taxon>
        <taxon>Metazoa</taxon>
        <taxon>Spiralia</taxon>
        <taxon>Lophotrochozoa</taxon>
        <taxon>Mollusca</taxon>
        <taxon>Gastropoda</taxon>
        <taxon>Heterobranchia</taxon>
        <taxon>Euthyneura</taxon>
        <taxon>Panpulmonata</taxon>
        <taxon>Sacoglossa</taxon>
        <taxon>Placobranchoidea</taxon>
        <taxon>Plakobranchidae</taxon>
        <taxon>Elysia</taxon>
    </lineage>
</organism>
<dbReference type="InterPro" id="IPR011009">
    <property type="entry name" value="Kinase-like_dom_sf"/>
</dbReference>
<protein>
    <submittedName>
        <fullName evidence="7">Serine/threonine-protein kinase</fullName>
    </submittedName>
</protein>
<dbReference type="Proteomes" id="UP000762676">
    <property type="component" value="Unassembled WGS sequence"/>
</dbReference>
<accession>A0AAV4IF30</accession>
<evidence type="ECO:0000259" key="6">
    <source>
        <dbReference type="PROSITE" id="PS50011"/>
    </source>
</evidence>
<evidence type="ECO:0000313" key="7">
    <source>
        <dbReference type="EMBL" id="GFS07567.1"/>
    </source>
</evidence>
<feature type="domain" description="Protein kinase" evidence="6">
    <location>
        <begin position="1"/>
        <end position="178"/>
    </location>
</feature>
<dbReference type="GO" id="GO:0004674">
    <property type="term" value="F:protein serine/threonine kinase activity"/>
    <property type="evidence" value="ECO:0007669"/>
    <property type="project" value="UniProtKB-KW"/>
</dbReference>
<keyword evidence="5" id="KW-0067">ATP-binding</keyword>